<accession>A0AA39XZW7</accession>
<organism evidence="2 3">
    <name type="scientific">Cercophora newfieldiana</name>
    <dbReference type="NCBI Taxonomy" id="92897"/>
    <lineage>
        <taxon>Eukaryota</taxon>
        <taxon>Fungi</taxon>
        <taxon>Dikarya</taxon>
        <taxon>Ascomycota</taxon>
        <taxon>Pezizomycotina</taxon>
        <taxon>Sordariomycetes</taxon>
        <taxon>Sordariomycetidae</taxon>
        <taxon>Sordariales</taxon>
        <taxon>Lasiosphaeriaceae</taxon>
        <taxon>Cercophora</taxon>
    </lineage>
</organism>
<gene>
    <name evidence="2" type="ORF">B0T16DRAFT_181152</name>
</gene>
<feature type="signal peptide" evidence="1">
    <location>
        <begin position="1"/>
        <end position="22"/>
    </location>
</feature>
<proteinExistence type="predicted"/>
<evidence type="ECO:0000256" key="1">
    <source>
        <dbReference type="SAM" id="SignalP"/>
    </source>
</evidence>
<dbReference type="AlphaFoldDB" id="A0AA39XZW7"/>
<reference evidence="2" key="1">
    <citation type="submission" date="2023-06" db="EMBL/GenBank/DDBJ databases">
        <title>Genome-scale phylogeny and comparative genomics of the fungal order Sordariales.</title>
        <authorList>
            <consortium name="Lawrence Berkeley National Laboratory"/>
            <person name="Hensen N."/>
            <person name="Bonometti L."/>
            <person name="Westerberg I."/>
            <person name="Brannstrom I.O."/>
            <person name="Guillou S."/>
            <person name="Cros-Aarteil S."/>
            <person name="Calhoun S."/>
            <person name="Haridas S."/>
            <person name="Kuo A."/>
            <person name="Mondo S."/>
            <person name="Pangilinan J."/>
            <person name="Riley R."/>
            <person name="Labutti K."/>
            <person name="Andreopoulos B."/>
            <person name="Lipzen A."/>
            <person name="Chen C."/>
            <person name="Yanf M."/>
            <person name="Daum C."/>
            <person name="Ng V."/>
            <person name="Clum A."/>
            <person name="Steindorff A."/>
            <person name="Ohm R."/>
            <person name="Martin F."/>
            <person name="Silar P."/>
            <person name="Natvig D."/>
            <person name="Lalanne C."/>
            <person name="Gautier V."/>
            <person name="Ament-Velasquez S.L."/>
            <person name="Kruys A."/>
            <person name="Hutchinson M.I."/>
            <person name="Powell A.J."/>
            <person name="Barry K."/>
            <person name="Miller A.N."/>
            <person name="Grigoriev I.V."/>
            <person name="Debuchy R."/>
            <person name="Gladieux P."/>
            <person name="Thoren M.H."/>
            <person name="Johannesson H."/>
        </authorList>
    </citation>
    <scope>NUCLEOTIDE SEQUENCE</scope>
    <source>
        <strain evidence="2">SMH2532-1</strain>
    </source>
</reference>
<dbReference type="EMBL" id="JAULSV010000005">
    <property type="protein sequence ID" value="KAK0643393.1"/>
    <property type="molecule type" value="Genomic_DNA"/>
</dbReference>
<dbReference type="Proteomes" id="UP001174936">
    <property type="component" value="Unassembled WGS sequence"/>
</dbReference>
<keyword evidence="3" id="KW-1185">Reference proteome</keyword>
<keyword evidence="1" id="KW-0732">Signal</keyword>
<protein>
    <recommendedName>
        <fullName evidence="4">Secreted protein</fullName>
    </recommendedName>
</protein>
<evidence type="ECO:0008006" key="4">
    <source>
        <dbReference type="Google" id="ProtNLM"/>
    </source>
</evidence>
<feature type="chain" id="PRO_5041295600" description="Secreted protein" evidence="1">
    <location>
        <begin position="23"/>
        <end position="90"/>
    </location>
</feature>
<name>A0AA39XZW7_9PEZI</name>
<sequence length="90" mass="9910">MRPGFGLYVSTMCVILWQHGLQSVAVRRPGAFSSLLFVCNESLGMMGVGSTRTAHCYLVNTMYTPDRFDVGTGQPRLGMPKLSLLNNQIL</sequence>
<evidence type="ECO:0000313" key="2">
    <source>
        <dbReference type="EMBL" id="KAK0643393.1"/>
    </source>
</evidence>
<evidence type="ECO:0000313" key="3">
    <source>
        <dbReference type="Proteomes" id="UP001174936"/>
    </source>
</evidence>
<comment type="caution">
    <text evidence="2">The sequence shown here is derived from an EMBL/GenBank/DDBJ whole genome shotgun (WGS) entry which is preliminary data.</text>
</comment>